<dbReference type="Proteomes" id="UP000572051">
    <property type="component" value="Unassembled WGS sequence"/>
</dbReference>
<sequence>MAPRAFTLPDGTRVGVDFADEGHPTVLGQCAPLRGPVKSVQRNKLIADAFKLVWLRDTHFPDARVVLAMGEQLSRHLARGSWLRSAFATHGIAVVLVDDRTTVRSLDTIT</sequence>
<dbReference type="AlphaFoldDB" id="A0A7Z0EMI7"/>
<accession>A0A7Z0EMI7</accession>
<protein>
    <submittedName>
        <fullName evidence="1">Uncharacterized protein</fullName>
    </submittedName>
</protein>
<evidence type="ECO:0000313" key="1">
    <source>
        <dbReference type="EMBL" id="NYJ34814.1"/>
    </source>
</evidence>
<gene>
    <name evidence="1" type="ORF">HNR10_002695</name>
</gene>
<organism evidence="1 2">
    <name type="scientific">Nocardiopsis aegyptia</name>
    <dbReference type="NCBI Taxonomy" id="220378"/>
    <lineage>
        <taxon>Bacteria</taxon>
        <taxon>Bacillati</taxon>
        <taxon>Actinomycetota</taxon>
        <taxon>Actinomycetes</taxon>
        <taxon>Streptosporangiales</taxon>
        <taxon>Nocardiopsidaceae</taxon>
        <taxon>Nocardiopsis</taxon>
    </lineage>
</organism>
<dbReference type="EMBL" id="JACCFS010000001">
    <property type="protein sequence ID" value="NYJ34814.1"/>
    <property type="molecule type" value="Genomic_DNA"/>
</dbReference>
<comment type="caution">
    <text evidence="1">The sequence shown here is derived from an EMBL/GenBank/DDBJ whole genome shotgun (WGS) entry which is preliminary data.</text>
</comment>
<keyword evidence="2" id="KW-1185">Reference proteome</keyword>
<proteinExistence type="predicted"/>
<dbReference type="RefSeq" id="WP_312889244.1">
    <property type="nucleotide sequence ID" value="NZ_JACCFS010000001.1"/>
</dbReference>
<name>A0A7Z0EMI7_9ACTN</name>
<evidence type="ECO:0000313" key="2">
    <source>
        <dbReference type="Proteomes" id="UP000572051"/>
    </source>
</evidence>
<reference evidence="1 2" key="1">
    <citation type="submission" date="2020-07" db="EMBL/GenBank/DDBJ databases">
        <title>Sequencing the genomes of 1000 actinobacteria strains.</title>
        <authorList>
            <person name="Klenk H.-P."/>
        </authorList>
    </citation>
    <scope>NUCLEOTIDE SEQUENCE [LARGE SCALE GENOMIC DNA]</scope>
    <source>
        <strain evidence="1 2">DSM 44442</strain>
    </source>
</reference>